<proteinExistence type="predicted"/>
<dbReference type="EMBL" id="LVVM01001530">
    <property type="protein sequence ID" value="OJA18389.1"/>
    <property type="molecule type" value="Genomic_DNA"/>
</dbReference>
<dbReference type="Proteomes" id="UP000183567">
    <property type="component" value="Unassembled WGS sequence"/>
</dbReference>
<evidence type="ECO:0000313" key="1">
    <source>
        <dbReference type="EMBL" id="OJA18389.1"/>
    </source>
</evidence>
<reference evidence="1 2" key="1">
    <citation type="submission" date="2016-03" db="EMBL/GenBank/DDBJ databases">
        <title>Comparative genomics of the ectomycorrhizal sister species Rhizopogon vinicolor and Rhizopogon vesiculosus (Basidiomycota: Boletales) reveals a divergence of the mating type B locus.</title>
        <authorList>
            <person name="Mujic A.B."/>
            <person name="Kuo A."/>
            <person name="Tritt A."/>
            <person name="Lipzen A."/>
            <person name="Chen C."/>
            <person name="Johnson J."/>
            <person name="Sharma A."/>
            <person name="Barry K."/>
            <person name="Grigoriev I.V."/>
            <person name="Spatafora J.W."/>
        </authorList>
    </citation>
    <scope>NUCLEOTIDE SEQUENCE [LARGE SCALE GENOMIC DNA]</scope>
    <source>
        <strain evidence="1 2">AM-OR11-056</strain>
    </source>
</reference>
<dbReference type="AlphaFoldDB" id="A0A1J8QBN6"/>
<sequence length="137" mass="15028">MWQHVQIIFIGKSRIAGPLFPHNHASVIEMRRLPCIHIAHLTSSITATVPSHPHPAAPPEWQMSFADTAAPQSSSTAPSSLDHPVFMQFWEAPARFSNPSSRYLEQVEIDAILVSISVRCSDTILIVVQSGGASLHK</sequence>
<name>A0A1J8QBN6_9AGAM</name>
<dbReference type="OrthoDB" id="2116030at2759"/>
<protein>
    <submittedName>
        <fullName evidence="1">Uncharacterized protein</fullName>
    </submittedName>
</protein>
<organism evidence="1 2">
    <name type="scientific">Rhizopogon vesiculosus</name>
    <dbReference type="NCBI Taxonomy" id="180088"/>
    <lineage>
        <taxon>Eukaryota</taxon>
        <taxon>Fungi</taxon>
        <taxon>Dikarya</taxon>
        <taxon>Basidiomycota</taxon>
        <taxon>Agaricomycotina</taxon>
        <taxon>Agaricomycetes</taxon>
        <taxon>Agaricomycetidae</taxon>
        <taxon>Boletales</taxon>
        <taxon>Suillineae</taxon>
        <taxon>Rhizopogonaceae</taxon>
        <taxon>Rhizopogon</taxon>
    </lineage>
</organism>
<gene>
    <name evidence="1" type="ORF">AZE42_00724</name>
</gene>
<accession>A0A1J8QBN6</accession>
<evidence type="ECO:0000313" key="2">
    <source>
        <dbReference type="Proteomes" id="UP000183567"/>
    </source>
</evidence>
<keyword evidence="2" id="KW-1185">Reference proteome</keyword>
<comment type="caution">
    <text evidence="1">The sequence shown here is derived from an EMBL/GenBank/DDBJ whole genome shotgun (WGS) entry which is preliminary data.</text>
</comment>